<dbReference type="InterPro" id="IPR036412">
    <property type="entry name" value="HAD-like_sf"/>
</dbReference>
<accession>A0ABT1NJE6</accession>
<evidence type="ECO:0000313" key="2">
    <source>
        <dbReference type="Proteomes" id="UP001651880"/>
    </source>
</evidence>
<organism evidence="1 2">
    <name type="scientific">Lutispora saccharofermentans</name>
    <dbReference type="NCBI Taxonomy" id="3024236"/>
    <lineage>
        <taxon>Bacteria</taxon>
        <taxon>Bacillati</taxon>
        <taxon>Bacillota</taxon>
        <taxon>Clostridia</taxon>
        <taxon>Lutisporales</taxon>
        <taxon>Lutisporaceae</taxon>
        <taxon>Lutispora</taxon>
    </lineage>
</organism>
<dbReference type="InterPro" id="IPR041492">
    <property type="entry name" value="HAD_2"/>
</dbReference>
<reference evidence="1 2" key="1">
    <citation type="submission" date="2021-10" db="EMBL/GenBank/DDBJ databases">
        <title>Lutispora strain m25 sp. nov., a thermophilic, non-spore-forming bacterium isolated from a lab-scale methanogenic bioreactor digesting anaerobic sludge.</title>
        <authorList>
            <person name="El Houari A."/>
            <person name="Mcdonald J."/>
        </authorList>
    </citation>
    <scope>NUCLEOTIDE SEQUENCE [LARGE SCALE GENOMIC DNA]</scope>
    <source>
        <strain evidence="2">m25</strain>
    </source>
</reference>
<dbReference type="RefSeq" id="WP_255228227.1">
    <property type="nucleotide sequence ID" value="NZ_JAJEKE010000014.1"/>
</dbReference>
<dbReference type="InterPro" id="IPR050155">
    <property type="entry name" value="HAD-like_hydrolase_sf"/>
</dbReference>
<sequence length="206" mass="23691">MIRDIIWDFDGTLFDTYPGTVNSFRKALGDNGIDETNENILDYMKVSESYAITHFKELYGLDNDFIDKYTAYKKSIKPETVIPFPFAEEVCRQFVALGGRNYIITHRGDSTLRFLQHYGMMCYFTEVITKNYGFKRKPDPEAFIYLIEKYQISKGTALVIGDRECEILGGKAVGIRTCLYNTNNVSVNVTPDFYIDSLKKLVDIIN</sequence>
<dbReference type="Gene3D" id="3.40.50.1000">
    <property type="entry name" value="HAD superfamily/HAD-like"/>
    <property type="match status" value="1"/>
</dbReference>
<name>A0ABT1NJE6_9FIRM</name>
<dbReference type="Pfam" id="PF13419">
    <property type="entry name" value="HAD_2"/>
    <property type="match status" value="1"/>
</dbReference>
<keyword evidence="2" id="KW-1185">Reference proteome</keyword>
<dbReference type="InterPro" id="IPR023198">
    <property type="entry name" value="PGP-like_dom2"/>
</dbReference>
<dbReference type="PANTHER" id="PTHR43434">
    <property type="entry name" value="PHOSPHOGLYCOLATE PHOSPHATASE"/>
    <property type="match status" value="1"/>
</dbReference>
<dbReference type="PANTHER" id="PTHR43434:SF25">
    <property type="entry name" value="PHOSPHOGLYCOLATE PHOSPHATASE"/>
    <property type="match status" value="1"/>
</dbReference>
<protein>
    <submittedName>
        <fullName evidence="1">HAD hydrolase-like protein</fullName>
    </submittedName>
</protein>
<evidence type="ECO:0000313" key="1">
    <source>
        <dbReference type="EMBL" id="MCQ1530704.1"/>
    </source>
</evidence>
<comment type="caution">
    <text evidence="1">The sequence shown here is derived from an EMBL/GenBank/DDBJ whole genome shotgun (WGS) entry which is preliminary data.</text>
</comment>
<dbReference type="EMBL" id="JAJEKE010000014">
    <property type="protein sequence ID" value="MCQ1530704.1"/>
    <property type="molecule type" value="Genomic_DNA"/>
</dbReference>
<dbReference type="SUPFAM" id="SSF56784">
    <property type="entry name" value="HAD-like"/>
    <property type="match status" value="1"/>
</dbReference>
<gene>
    <name evidence="1" type="ORF">LJD61_14270</name>
</gene>
<dbReference type="SFLD" id="SFLDS00003">
    <property type="entry name" value="Haloacid_Dehalogenase"/>
    <property type="match status" value="1"/>
</dbReference>
<dbReference type="InterPro" id="IPR023214">
    <property type="entry name" value="HAD_sf"/>
</dbReference>
<dbReference type="Gene3D" id="1.10.150.240">
    <property type="entry name" value="Putative phosphatase, domain 2"/>
    <property type="match status" value="1"/>
</dbReference>
<dbReference type="SFLD" id="SFLDG01129">
    <property type="entry name" value="C1.5:_HAD__Beta-PGM__Phosphata"/>
    <property type="match status" value="1"/>
</dbReference>
<proteinExistence type="predicted"/>
<dbReference type="Proteomes" id="UP001651880">
    <property type="component" value="Unassembled WGS sequence"/>
</dbReference>